<organism evidence="1 2">
    <name type="scientific">Variovorax guangxiensis</name>
    <dbReference type="NCBI Taxonomy" id="1775474"/>
    <lineage>
        <taxon>Bacteria</taxon>
        <taxon>Pseudomonadati</taxon>
        <taxon>Pseudomonadota</taxon>
        <taxon>Betaproteobacteria</taxon>
        <taxon>Burkholderiales</taxon>
        <taxon>Comamonadaceae</taxon>
        <taxon>Variovorax</taxon>
    </lineage>
</organism>
<name>A0A840FZF4_9BURK</name>
<proteinExistence type="predicted"/>
<dbReference type="EMBL" id="JACIFZ010000013">
    <property type="protein sequence ID" value="MBB4225615.1"/>
    <property type="molecule type" value="Genomic_DNA"/>
</dbReference>
<reference evidence="1 2" key="1">
    <citation type="submission" date="2020-08" db="EMBL/GenBank/DDBJ databases">
        <title>Genomic Encyclopedia of Type Strains, Phase IV (KMG-V): Genome sequencing to study the core and pangenomes of soil and plant-associated prokaryotes.</title>
        <authorList>
            <person name="Whitman W."/>
        </authorList>
    </citation>
    <scope>NUCLEOTIDE SEQUENCE [LARGE SCALE GENOMIC DNA]</scope>
    <source>
        <strain evidence="1 2">34/80</strain>
    </source>
</reference>
<accession>A0A840FZF4</accession>
<gene>
    <name evidence="1" type="ORF">GGD71_006428</name>
</gene>
<dbReference type="AlphaFoldDB" id="A0A840FZF4"/>
<evidence type="ECO:0000313" key="1">
    <source>
        <dbReference type="EMBL" id="MBB4225615.1"/>
    </source>
</evidence>
<sequence>MPNAHTRGSNIELREWACRTDINDAVALAARSAVAARASCWDAKMLARRAPKSPSGWGFDRNTVNNWRGRYARDRITGLHDELRPDARAPWTMSALRN</sequence>
<dbReference type="Proteomes" id="UP000524450">
    <property type="component" value="Unassembled WGS sequence"/>
</dbReference>
<comment type="caution">
    <text evidence="1">The sequence shown here is derived from an EMBL/GenBank/DDBJ whole genome shotgun (WGS) entry which is preliminary data.</text>
</comment>
<evidence type="ECO:0000313" key="2">
    <source>
        <dbReference type="Proteomes" id="UP000524450"/>
    </source>
</evidence>
<protein>
    <submittedName>
        <fullName evidence="1">Uncharacterized protein</fullName>
    </submittedName>
</protein>